<dbReference type="Proteomes" id="UP000093629">
    <property type="component" value="Unassembled WGS sequence"/>
</dbReference>
<sequence length="419" mass="47031">MAAPAKDGERPRSTTTRRILAGPVADTVTNTVRPFARTGRYFARSWRDYRGDHADELPIARPTLALAAQAFRDEVVLAGLKMRRPVSKPRAFQRINDEVVAALDFYGSRGWLDEPEGFFAPPPPLSDVTLRHVNKVRRSYQQLSFESGYRPHPDEPGCERWLGYTSVQQVHAVLLRHPEPRPWLICVHGTEMGRSAIDLRIFRAWKLHDELGLNVVLPVLPMHGPRARDLPKGAVFPGEDVLDDVHATAQAVWDIRRLLSWIRSQEPDSPIGLNGMSLGGYIAALVASLESDLTCAILGVPVANLVELLGRHSGLRRDDPRRDTMTLAEPIGKMVSPLSLRPRVPMQGRFVYAGIADQVVHPREQVTRLWEHWGKPQMIWYRGGHAGFIRSRPVQRFIQDSLRESGLLDQQPGITASGR</sequence>
<dbReference type="InterPro" id="IPR029058">
    <property type="entry name" value="AB_hydrolase_fold"/>
</dbReference>
<gene>
    <name evidence="1" type="ORF">A5636_21075</name>
</gene>
<dbReference type="Gene3D" id="3.40.50.1820">
    <property type="entry name" value="alpha/beta hydrolase"/>
    <property type="match status" value="1"/>
</dbReference>
<protein>
    <recommendedName>
        <fullName evidence="3">Esterase</fullName>
    </recommendedName>
</protein>
<evidence type="ECO:0008006" key="3">
    <source>
        <dbReference type="Google" id="ProtNLM"/>
    </source>
</evidence>
<name>A0A1A3N8A9_MYCAS</name>
<comment type="caution">
    <text evidence="1">The sequence shown here is derived from an EMBL/GenBank/DDBJ whole genome shotgun (WGS) entry which is preliminary data.</text>
</comment>
<reference evidence="1 2" key="1">
    <citation type="submission" date="2016-06" db="EMBL/GenBank/DDBJ databases">
        <authorList>
            <person name="Kjaerup R.B."/>
            <person name="Dalgaard T.S."/>
            <person name="Juul-Madsen H.R."/>
        </authorList>
    </citation>
    <scope>NUCLEOTIDE SEQUENCE [LARGE SCALE GENOMIC DNA]</scope>
    <source>
        <strain evidence="1 2">1245139.5</strain>
    </source>
</reference>
<organism evidence="1 2">
    <name type="scientific">Mycobacterium asiaticum</name>
    <dbReference type="NCBI Taxonomy" id="1790"/>
    <lineage>
        <taxon>Bacteria</taxon>
        <taxon>Bacillati</taxon>
        <taxon>Actinomycetota</taxon>
        <taxon>Actinomycetes</taxon>
        <taxon>Mycobacteriales</taxon>
        <taxon>Mycobacteriaceae</taxon>
        <taxon>Mycobacterium</taxon>
    </lineage>
</organism>
<dbReference type="OrthoDB" id="4739610at2"/>
<evidence type="ECO:0000313" key="1">
    <source>
        <dbReference type="EMBL" id="OBK18378.1"/>
    </source>
</evidence>
<dbReference type="EMBL" id="LZLQ01000031">
    <property type="protein sequence ID" value="OBK18378.1"/>
    <property type="molecule type" value="Genomic_DNA"/>
</dbReference>
<proteinExistence type="predicted"/>
<dbReference type="PANTHER" id="PTHR13617">
    <property type="entry name" value="PROTEIN ABHD18"/>
    <property type="match status" value="1"/>
</dbReference>
<keyword evidence="2" id="KW-1185">Reference proteome</keyword>
<dbReference type="SUPFAM" id="SSF53474">
    <property type="entry name" value="alpha/beta-Hydrolases"/>
    <property type="match status" value="1"/>
</dbReference>
<dbReference type="RefSeq" id="WP_065157725.1">
    <property type="nucleotide sequence ID" value="NZ_LZLQ01000031.1"/>
</dbReference>
<accession>A0A1A3N8A9</accession>
<evidence type="ECO:0000313" key="2">
    <source>
        <dbReference type="Proteomes" id="UP000093629"/>
    </source>
</evidence>
<dbReference type="PANTHER" id="PTHR13617:SF14">
    <property type="entry name" value="PROTEIN ABHD18"/>
    <property type="match status" value="1"/>
</dbReference>
<dbReference type="AlphaFoldDB" id="A0A1A3N8A9"/>